<evidence type="ECO:0000259" key="2">
    <source>
        <dbReference type="Pfam" id="PF20497"/>
    </source>
</evidence>
<sequence length="204" mass="21246">MQQVEYNEPTSRTKVADISAEVQKAWGEPIVPLKEVICVDKGGLEEPVKESPQPTTEPSAADVDMGNGEDLSKDLELPTAQGESVSEFEAAKQGAQATQEVTGDVSNAAQGNIQAASGPSGDIEMGGVNEGQAPASADQLGEDWVTSNFEDAASFSHIDSAGEALAAYEENSGLDLEGLDNSAFGDAFHASEGGHQHHDTEDIS</sequence>
<feature type="region of interest" description="Disordered" evidence="1">
    <location>
        <begin position="44"/>
        <end position="138"/>
    </location>
</feature>
<dbReference type="AlphaFoldDB" id="A0A0J8QJX5"/>
<feature type="domain" description="SWI/SNF and RSC complexes subunit Ssr4 C-terminal" evidence="2">
    <location>
        <begin position="10"/>
        <end position="146"/>
    </location>
</feature>
<dbReference type="InterPro" id="IPR046464">
    <property type="entry name" value="SWI-SNF_Ssr4_C"/>
</dbReference>
<dbReference type="Pfam" id="PF20497">
    <property type="entry name" value="SWI-SNF_Ssr4_C"/>
    <property type="match status" value="2"/>
</dbReference>
<protein>
    <recommendedName>
        <fullName evidence="2">SWI/SNF and RSC complexes subunit Ssr4 C-terminal domain-containing protein</fullName>
    </recommendedName>
</protein>
<feature type="domain" description="SWI/SNF and RSC complexes subunit Ssr4 C-terminal" evidence="2">
    <location>
        <begin position="147"/>
        <end position="195"/>
    </location>
</feature>
<feature type="compositionally biased region" description="Polar residues" evidence="1">
    <location>
        <begin position="95"/>
        <end position="117"/>
    </location>
</feature>
<name>A0A0J8QJX5_COCIT</name>
<reference evidence="4" key="1">
    <citation type="journal article" date="2010" name="Genome Res.">
        <title>Population genomic sequencing of Coccidioides fungi reveals recent hybridization and transposon control.</title>
        <authorList>
            <person name="Neafsey D.E."/>
            <person name="Barker B.M."/>
            <person name="Sharpton T.J."/>
            <person name="Stajich J.E."/>
            <person name="Park D.J."/>
            <person name="Whiston E."/>
            <person name="Hung C.-Y."/>
            <person name="McMahan C."/>
            <person name="White J."/>
            <person name="Sykes S."/>
            <person name="Heiman D."/>
            <person name="Young S."/>
            <person name="Zeng Q."/>
            <person name="Abouelleil A."/>
            <person name="Aftuck L."/>
            <person name="Bessette D."/>
            <person name="Brown A."/>
            <person name="FitzGerald M."/>
            <person name="Lui A."/>
            <person name="Macdonald J.P."/>
            <person name="Priest M."/>
            <person name="Orbach M.J."/>
            <person name="Galgiani J.N."/>
            <person name="Kirkland T.N."/>
            <person name="Cole G.T."/>
            <person name="Birren B.W."/>
            <person name="Henn M.R."/>
            <person name="Taylor J.W."/>
            <person name="Rounsley S.D."/>
        </authorList>
    </citation>
    <scope>NUCLEOTIDE SEQUENCE [LARGE SCALE GENOMIC DNA]</scope>
    <source>
        <strain evidence="4">RMSCC 3703</strain>
    </source>
</reference>
<evidence type="ECO:0000313" key="3">
    <source>
        <dbReference type="EMBL" id="KMU72714.1"/>
    </source>
</evidence>
<evidence type="ECO:0000313" key="4">
    <source>
        <dbReference type="Proteomes" id="UP000054559"/>
    </source>
</evidence>
<feature type="region of interest" description="Disordered" evidence="1">
    <location>
        <begin position="185"/>
        <end position="204"/>
    </location>
</feature>
<proteinExistence type="predicted"/>
<gene>
    <name evidence="3" type="ORF">CISG_03148</name>
</gene>
<feature type="compositionally biased region" description="Basic and acidic residues" evidence="1">
    <location>
        <begin position="192"/>
        <end position="204"/>
    </location>
</feature>
<accession>A0A0J8QJX5</accession>
<organism evidence="3 4">
    <name type="scientific">Coccidioides immitis RMSCC 3703</name>
    <dbReference type="NCBI Taxonomy" id="454286"/>
    <lineage>
        <taxon>Eukaryota</taxon>
        <taxon>Fungi</taxon>
        <taxon>Dikarya</taxon>
        <taxon>Ascomycota</taxon>
        <taxon>Pezizomycotina</taxon>
        <taxon>Eurotiomycetes</taxon>
        <taxon>Eurotiomycetidae</taxon>
        <taxon>Onygenales</taxon>
        <taxon>Onygenaceae</taxon>
        <taxon>Coccidioides</taxon>
    </lineage>
</organism>
<dbReference type="EMBL" id="DS268128">
    <property type="protein sequence ID" value="KMU72714.1"/>
    <property type="molecule type" value="Genomic_DNA"/>
</dbReference>
<dbReference type="Proteomes" id="UP000054559">
    <property type="component" value="Unassembled WGS sequence"/>
</dbReference>
<evidence type="ECO:0000256" key="1">
    <source>
        <dbReference type="SAM" id="MobiDB-lite"/>
    </source>
</evidence>